<dbReference type="Proteomes" id="UP001221757">
    <property type="component" value="Unassembled WGS sequence"/>
</dbReference>
<dbReference type="AlphaFoldDB" id="A0AAD7CZ24"/>
<protein>
    <submittedName>
        <fullName evidence="1">Uncharacterized protein</fullName>
    </submittedName>
</protein>
<organism evidence="1 2">
    <name type="scientific">Mycena rosella</name>
    <name type="common">Pink bonnet</name>
    <name type="synonym">Agaricus rosellus</name>
    <dbReference type="NCBI Taxonomy" id="1033263"/>
    <lineage>
        <taxon>Eukaryota</taxon>
        <taxon>Fungi</taxon>
        <taxon>Dikarya</taxon>
        <taxon>Basidiomycota</taxon>
        <taxon>Agaricomycotina</taxon>
        <taxon>Agaricomycetes</taxon>
        <taxon>Agaricomycetidae</taxon>
        <taxon>Agaricales</taxon>
        <taxon>Marasmiineae</taxon>
        <taxon>Mycenaceae</taxon>
        <taxon>Mycena</taxon>
    </lineage>
</organism>
<reference evidence="1" key="1">
    <citation type="submission" date="2023-03" db="EMBL/GenBank/DDBJ databases">
        <title>Massive genome expansion in bonnet fungi (Mycena s.s.) driven by repeated elements and novel gene families across ecological guilds.</title>
        <authorList>
            <consortium name="Lawrence Berkeley National Laboratory"/>
            <person name="Harder C.B."/>
            <person name="Miyauchi S."/>
            <person name="Viragh M."/>
            <person name="Kuo A."/>
            <person name="Thoen E."/>
            <person name="Andreopoulos B."/>
            <person name="Lu D."/>
            <person name="Skrede I."/>
            <person name="Drula E."/>
            <person name="Henrissat B."/>
            <person name="Morin E."/>
            <person name="Kohler A."/>
            <person name="Barry K."/>
            <person name="LaButti K."/>
            <person name="Morin E."/>
            <person name="Salamov A."/>
            <person name="Lipzen A."/>
            <person name="Mereny Z."/>
            <person name="Hegedus B."/>
            <person name="Baldrian P."/>
            <person name="Stursova M."/>
            <person name="Weitz H."/>
            <person name="Taylor A."/>
            <person name="Grigoriev I.V."/>
            <person name="Nagy L.G."/>
            <person name="Martin F."/>
            <person name="Kauserud H."/>
        </authorList>
    </citation>
    <scope>NUCLEOTIDE SEQUENCE</scope>
    <source>
        <strain evidence="1">CBHHK067</strain>
    </source>
</reference>
<comment type="caution">
    <text evidence="1">The sequence shown here is derived from an EMBL/GenBank/DDBJ whole genome shotgun (WGS) entry which is preliminary data.</text>
</comment>
<gene>
    <name evidence="1" type="ORF">B0H17DRAFT_1141662</name>
</gene>
<dbReference type="EMBL" id="JARKIE010000177">
    <property type="protein sequence ID" value="KAJ7671023.1"/>
    <property type="molecule type" value="Genomic_DNA"/>
</dbReference>
<accession>A0AAD7CZ24</accession>
<name>A0AAD7CZ24_MYCRO</name>
<sequence>MNPKTPPPFRKRAIQIHDSPLPPVTPAKSDILENVILPKGNKLIVRGAYIPDAVTHNPVALFKASVDKLSRVDPFLESALVTVIPFSDRFANSAVTYIVLHPSLTPLDPDTEPRCDLLEDWKTALQDENPTWEVTWAPAAEGWDRQMWTRYPALVPELTRKMGKEPSKDEIIKCLSDILKANHYPVERVFTLGTPINGAGAILIDP</sequence>
<keyword evidence="2" id="KW-1185">Reference proteome</keyword>
<evidence type="ECO:0000313" key="1">
    <source>
        <dbReference type="EMBL" id="KAJ7671023.1"/>
    </source>
</evidence>
<evidence type="ECO:0000313" key="2">
    <source>
        <dbReference type="Proteomes" id="UP001221757"/>
    </source>
</evidence>
<proteinExistence type="predicted"/>